<organism evidence="2 3">
    <name type="scientific">Nesidiocoris tenuis</name>
    <dbReference type="NCBI Taxonomy" id="355587"/>
    <lineage>
        <taxon>Eukaryota</taxon>
        <taxon>Metazoa</taxon>
        <taxon>Ecdysozoa</taxon>
        <taxon>Arthropoda</taxon>
        <taxon>Hexapoda</taxon>
        <taxon>Insecta</taxon>
        <taxon>Pterygota</taxon>
        <taxon>Neoptera</taxon>
        <taxon>Paraneoptera</taxon>
        <taxon>Hemiptera</taxon>
        <taxon>Heteroptera</taxon>
        <taxon>Panheteroptera</taxon>
        <taxon>Cimicomorpha</taxon>
        <taxon>Miridae</taxon>
        <taxon>Dicyphina</taxon>
        <taxon>Nesidiocoris</taxon>
    </lineage>
</organism>
<name>A0ABN7ANL3_9HEMI</name>
<feature type="compositionally biased region" description="Low complexity" evidence="1">
    <location>
        <begin position="578"/>
        <end position="591"/>
    </location>
</feature>
<feature type="region of interest" description="Disordered" evidence="1">
    <location>
        <begin position="914"/>
        <end position="951"/>
    </location>
</feature>
<feature type="compositionally biased region" description="Basic residues" evidence="1">
    <location>
        <begin position="273"/>
        <end position="293"/>
    </location>
</feature>
<gene>
    <name evidence="2" type="ORF">NTJ_05828</name>
</gene>
<evidence type="ECO:0000256" key="1">
    <source>
        <dbReference type="SAM" id="MobiDB-lite"/>
    </source>
</evidence>
<sequence length="951" mass="103381">MDEITNETPLILFDHGKKLSLETGCLPTLDDTLLSQDFLKPVEPAHTNTSEGDGTGPFDSSLLILNNDDLAVERPMSLDDVVEFDLASLAGTLTPQENQQEQLPFNAYMSGAQKFSLNGISSEKIAEVPEKASLSFEDFEVLSGNRSSTPLNRNICMASGSNTFKILPTFADGKLTNTLHIPDSGEELANGITIKILPTLPELQTINVASSSVSDTAKINTYVENFPQLALNHSLNGAASGEPNLSDLIKVHPKDAGTTKSNSTDEPADQSKPKVKKVKKKTQAQKAKKKPKAKTGESAEQKTPPVAVVEKKKAKKRKAANPMDGATPARRIDTKIAVIPKINIVTKPDGLSAATSVDSSQTSKPPTSSSVALSTVTIDEPIGRPVAIAPSMPILNIPPGFNMSSEQGEVDLILPLTKKDQDRPLFKPISELEPEDVITVQKNPLKKLSKIQVQQIINLVKQRQSERNSPAAIGVGEKSKIICKVIYPEEFLNDMASIEAQKKTNDGESTSKQKTEQKAAVSTQKTKWRTKKDESGSDEEYPNPPLTESVTRSGRTSRPPKKMVKVKTLKKSEPVPVASDATPATSEAPTTAKPPAPTETENPQPQILGGLETVELKKKSQPVNVCPGCSKNYVVKRSLLEHLEKFPAHAEIEFTTRIHSELGQTKPIGKTKRRCKCKCKNPKHCRVVINSFSQMAKSISDDELVKTCVPRLVKTMSVWDFLLHKVKALHKYESMVKGYIGEICKLFDTVLATSSKILYPTDRSTETTVEIQDSKMCHVLGVSKGIYQTYPDGLDNSSPVIPPPDADLFFAKESNLPSELDIGGHPDSKEDLSQSSVLSEFLCDKSGMDTVDQLVQERLKTLAPQSDESSLLMPDDLTSLLETVNSQDQLGDSGSMFNLRSGSTEDFLKVLDTLSGGIQPNAPDPTPPQLAPHADPPLDFTALSGTFTDDR</sequence>
<feature type="compositionally biased region" description="Basic and acidic residues" evidence="1">
    <location>
        <begin position="502"/>
        <end position="517"/>
    </location>
</feature>
<reference evidence="2 3" key="1">
    <citation type="submission" date="2023-09" db="EMBL/GenBank/DDBJ databases">
        <title>Nesidiocoris tenuis whole genome shotgun sequence.</title>
        <authorList>
            <person name="Shibata T."/>
            <person name="Shimoda M."/>
            <person name="Kobayashi T."/>
            <person name="Uehara T."/>
        </authorList>
    </citation>
    <scope>NUCLEOTIDE SEQUENCE [LARGE SCALE GENOMIC DNA]</scope>
    <source>
        <strain evidence="2 3">Japan</strain>
    </source>
</reference>
<feature type="compositionally biased region" description="Polar residues" evidence="1">
    <location>
        <begin position="546"/>
        <end position="556"/>
    </location>
</feature>
<protein>
    <submittedName>
        <fullName evidence="2">Zinc finger protein 839</fullName>
    </submittedName>
</protein>
<dbReference type="EMBL" id="AP028912">
    <property type="protein sequence ID" value="BES93019.1"/>
    <property type="molecule type" value="Genomic_DNA"/>
</dbReference>
<keyword evidence="3" id="KW-1185">Reference proteome</keyword>
<feature type="region of interest" description="Disordered" evidence="1">
    <location>
        <begin position="502"/>
        <end position="606"/>
    </location>
</feature>
<feature type="compositionally biased region" description="Low complexity" evidence="1">
    <location>
        <begin position="359"/>
        <end position="370"/>
    </location>
</feature>
<accession>A0ABN7ANL3</accession>
<evidence type="ECO:0000313" key="3">
    <source>
        <dbReference type="Proteomes" id="UP001307889"/>
    </source>
</evidence>
<proteinExistence type="predicted"/>
<dbReference type="Proteomes" id="UP001307889">
    <property type="component" value="Chromosome 4"/>
</dbReference>
<feature type="region of interest" description="Disordered" evidence="1">
    <location>
        <begin position="243"/>
        <end position="327"/>
    </location>
</feature>
<feature type="compositionally biased region" description="Basic residues" evidence="1">
    <location>
        <begin position="558"/>
        <end position="569"/>
    </location>
</feature>
<feature type="region of interest" description="Disordered" evidence="1">
    <location>
        <begin position="352"/>
        <end position="372"/>
    </location>
</feature>
<evidence type="ECO:0000313" key="2">
    <source>
        <dbReference type="EMBL" id="BES93019.1"/>
    </source>
</evidence>